<sequence length="608" mass="65764">MESYADITPLFDLGQVTNFSQLPDDDFLALLQKQFPGANHGNQFLSGFGDGVNPQSLSHFSIPSSISPTSENSSPSPPNTNKLDGNKQSPEGQVDEVTESALKRKASDDDFEEEGPSQKNQHTASGRQKGGNTKRKASGPGADESRLLKRKEQNRAAQRAFRERKEKHVRDLEDKVAALEAKNEATTTENENLRDLLSRLQSENMALRQQAQSFTFTVPKSTTSTAPPTNEKDPQFYSDNSMFSTLPRISYTAPDPTNYSNPLDMTSMTSFNPNVLNLLDETPQQTATDNATQMDFGFGDHKTSSPNSNNSDSQNNNGNNDGGGWLPYTSNLTTLTTNPAYFSLASAFSDSSPPPAPAPAPAPASNEQSSFNFDISSLTQWPSTSNDAGTLDDLFGGYFNPPQPMDVDALIRGSPSSSSFSSSMSPVVHHANMRSPATSASSSPASHASDASLFSARESSSSESETGHDESQCPKTKEEARQRIMSGGASPFVEQANSSKRMHEACTEAIKSAEPSPFVGMTDPHEAQLMKSVACQRGSGFPSTERNENNVEVLTAWRNITRDPQFKECDITKLCSEFASKARCDGSKVVLEPSGVSSIREALSSKKH</sequence>
<feature type="compositionally biased region" description="Polar residues" evidence="4">
    <location>
        <begin position="117"/>
        <end position="126"/>
    </location>
</feature>
<dbReference type="Gene3D" id="1.10.238.100">
    <property type="entry name" value="YAP1 redox domain. Chain B"/>
    <property type="match status" value="1"/>
</dbReference>
<feature type="region of interest" description="Disordered" evidence="4">
    <location>
        <begin position="406"/>
        <end position="506"/>
    </location>
</feature>
<dbReference type="CDD" id="cd14688">
    <property type="entry name" value="bZIP_YAP"/>
    <property type="match status" value="1"/>
</dbReference>
<dbReference type="GO" id="GO:0000976">
    <property type="term" value="F:transcription cis-regulatory region binding"/>
    <property type="evidence" value="ECO:0007669"/>
    <property type="project" value="InterPro"/>
</dbReference>
<feature type="domain" description="BZIP" evidence="5">
    <location>
        <begin position="144"/>
        <end position="207"/>
    </location>
</feature>
<feature type="compositionally biased region" description="Basic and acidic residues" evidence="4">
    <location>
        <begin position="143"/>
        <end position="168"/>
    </location>
</feature>
<evidence type="ECO:0000313" key="6">
    <source>
        <dbReference type="EMBL" id="KTB33105.1"/>
    </source>
</evidence>
<dbReference type="Gene3D" id="1.20.5.170">
    <property type="match status" value="1"/>
</dbReference>
<dbReference type="GO" id="GO:0001228">
    <property type="term" value="F:DNA-binding transcription activator activity, RNA polymerase II-specific"/>
    <property type="evidence" value="ECO:0007669"/>
    <property type="project" value="TreeGrafter"/>
</dbReference>
<evidence type="ECO:0000256" key="4">
    <source>
        <dbReference type="SAM" id="MobiDB-lite"/>
    </source>
</evidence>
<dbReference type="PROSITE" id="PS50217">
    <property type="entry name" value="BZIP"/>
    <property type="match status" value="1"/>
</dbReference>
<dbReference type="SMART" id="SM00338">
    <property type="entry name" value="BRLZ"/>
    <property type="match status" value="1"/>
</dbReference>
<protein>
    <recommendedName>
        <fullName evidence="5">BZIP domain-containing protein</fullName>
    </recommendedName>
</protein>
<comment type="caution">
    <text evidence="6">The sequence shown here is derived from an EMBL/GenBank/DDBJ whole genome shotgun (WGS) entry which is preliminary data.</text>
</comment>
<dbReference type="EMBL" id="LATX01002192">
    <property type="protein sequence ID" value="KTB33105.1"/>
    <property type="molecule type" value="Genomic_DNA"/>
</dbReference>
<evidence type="ECO:0000256" key="1">
    <source>
        <dbReference type="ARBA" id="ARBA00004123"/>
    </source>
</evidence>
<comment type="subcellular location">
    <subcellularLocation>
        <location evidence="2">Cytoplasm</location>
    </subcellularLocation>
    <subcellularLocation>
        <location evidence="1">Nucleus</location>
    </subcellularLocation>
</comment>
<feature type="compositionally biased region" description="Low complexity" evidence="4">
    <location>
        <begin position="435"/>
        <end position="464"/>
    </location>
</feature>
<dbReference type="eggNOG" id="ENOG502RPD7">
    <property type="taxonomic scope" value="Eukaryota"/>
</dbReference>
<dbReference type="PROSITE" id="PS00036">
    <property type="entry name" value="BZIP_BASIC"/>
    <property type="match status" value="1"/>
</dbReference>
<dbReference type="GO" id="GO:0090575">
    <property type="term" value="C:RNA polymerase II transcription regulator complex"/>
    <property type="evidence" value="ECO:0007669"/>
    <property type="project" value="TreeGrafter"/>
</dbReference>
<feature type="compositionally biased region" description="Low complexity" evidence="4">
    <location>
        <begin position="304"/>
        <end position="319"/>
    </location>
</feature>
<organism evidence="6 7">
    <name type="scientific">Moniliophthora roreri</name>
    <name type="common">Frosty pod rot fungus</name>
    <name type="synonym">Monilia roreri</name>
    <dbReference type="NCBI Taxonomy" id="221103"/>
    <lineage>
        <taxon>Eukaryota</taxon>
        <taxon>Fungi</taxon>
        <taxon>Dikarya</taxon>
        <taxon>Basidiomycota</taxon>
        <taxon>Agaricomycotina</taxon>
        <taxon>Agaricomycetes</taxon>
        <taxon>Agaricomycetidae</taxon>
        <taxon>Agaricales</taxon>
        <taxon>Marasmiineae</taxon>
        <taxon>Marasmiaceae</taxon>
        <taxon>Moniliophthora</taxon>
    </lineage>
</organism>
<dbReference type="Proteomes" id="UP000054988">
    <property type="component" value="Unassembled WGS sequence"/>
</dbReference>
<feature type="region of interest" description="Disordered" evidence="4">
    <location>
        <begin position="56"/>
        <end position="168"/>
    </location>
</feature>
<gene>
    <name evidence="6" type="ORF">WG66_14433</name>
</gene>
<name>A0A0W0FA04_MONRR</name>
<feature type="compositionally biased region" description="Basic and acidic residues" evidence="4">
    <location>
        <begin position="465"/>
        <end position="482"/>
    </location>
</feature>
<dbReference type="InterPro" id="IPR004827">
    <property type="entry name" value="bZIP"/>
</dbReference>
<dbReference type="PANTHER" id="PTHR40621:SF6">
    <property type="entry name" value="AP-1-LIKE TRANSCRIPTION FACTOR YAP1-RELATED"/>
    <property type="match status" value="1"/>
</dbReference>
<reference evidence="6 7" key="1">
    <citation type="submission" date="2015-12" db="EMBL/GenBank/DDBJ databases">
        <title>Draft genome sequence of Moniliophthora roreri, the causal agent of frosty pod rot of cacao.</title>
        <authorList>
            <person name="Aime M.C."/>
            <person name="Diaz-Valderrama J.R."/>
            <person name="Kijpornyongpan T."/>
            <person name="Phillips-Mora W."/>
        </authorList>
    </citation>
    <scope>NUCLEOTIDE SEQUENCE [LARGE SCALE GENOMIC DNA]</scope>
    <source>
        <strain evidence="6 7">MCA 2952</strain>
    </source>
</reference>
<accession>A0A0W0FA04</accession>
<feature type="region of interest" description="Disordered" evidence="4">
    <location>
        <begin position="349"/>
        <end position="369"/>
    </location>
</feature>
<evidence type="ECO:0000256" key="3">
    <source>
        <dbReference type="ARBA" id="ARBA00023242"/>
    </source>
</evidence>
<proteinExistence type="predicted"/>
<dbReference type="SUPFAM" id="SSF57959">
    <property type="entry name" value="Leucine zipper domain"/>
    <property type="match status" value="1"/>
</dbReference>
<dbReference type="InterPro" id="IPR046347">
    <property type="entry name" value="bZIP_sf"/>
</dbReference>
<feature type="compositionally biased region" description="Low complexity" evidence="4">
    <location>
        <begin position="56"/>
        <end position="74"/>
    </location>
</feature>
<dbReference type="SUPFAM" id="SSF111430">
    <property type="entry name" value="YAP1 redox domain"/>
    <property type="match status" value="1"/>
</dbReference>
<dbReference type="GO" id="GO:0005737">
    <property type="term" value="C:cytoplasm"/>
    <property type="evidence" value="ECO:0007669"/>
    <property type="project" value="UniProtKB-SubCell"/>
</dbReference>
<dbReference type="InterPro" id="IPR023167">
    <property type="entry name" value="Yap1_redox_dom_sf"/>
</dbReference>
<feature type="region of interest" description="Disordered" evidence="4">
    <location>
        <begin position="213"/>
        <end position="237"/>
    </location>
</feature>
<evidence type="ECO:0000259" key="5">
    <source>
        <dbReference type="PROSITE" id="PS50217"/>
    </source>
</evidence>
<feature type="compositionally biased region" description="Low complexity" evidence="4">
    <location>
        <begin position="414"/>
        <end position="426"/>
    </location>
</feature>
<feature type="compositionally biased region" description="Polar residues" evidence="4">
    <location>
        <begin position="79"/>
        <end position="91"/>
    </location>
</feature>
<evidence type="ECO:0000313" key="7">
    <source>
        <dbReference type="Proteomes" id="UP000054988"/>
    </source>
</evidence>
<feature type="compositionally biased region" description="Pro residues" evidence="4">
    <location>
        <begin position="352"/>
        <end position="362"/>
    </location>
</feature>
<dbReference type="PANTHER" id="PTHR40621">
    <property type="entry name" value="TRANSCRIPTION FACTOR KAPC-RELATED"/>
    <property type="match status" value="1"/>
</dbReference>
<dbReference type="Pfam" id="PF00170">
    <property type="entry name" value="bZIP_1"/>
    <property type="match status" value="1"/>
</dbReference>
<feature type="compositionally biased region" description="Polar residues" evidence="4">
    <location>
        <begin position="213"/>
        <end position="228"/>
    </location>
</feature>
<keyword evidence="3" id="KW-0539">Nucleus</keyword>
<dbReference type="AlphaFoldDB" id="A0A0W0FA04"/>
<dbReference type="InterPro" id="IPR050936">
    <property type="entry name" value="AP-1-like"/>
</dbReference>
<feature type="region of interest" description="Disordered" evidence="4">
    <location>
        <begin position="291"/>
        <end position="325"/>
    </location>
</feature>
<evidence type="ECO:0000256" key="2">
    <source>
        <dbReference type="ARBA" id="ARBA00004496"/>
    </source>
</evidence>